<evidence type="ECO:0000313" key="1">
    <source>
        <dbReference type="EMBL" id="KAI7940565.1"/>
    </source>
</evidence>
<accession>A0ACC0DXR6</accession>
<protein>
    <submittedName>
        <fullName evidence="1">Uncharacterized protein</fullName>
    </submittedName>
</protein>
<reference evidence="1 2" key="3">
    <citation type="journal article" date="2022" name="Microbiol. Spectr.">
        <title>Folding features and dynamics of 3D genome architecture in plant fungal pathogens.</title>
        <authorList>
            <person name="Xia C."/>
        </authorList>
    </citation>
    <scope>NUCLEOTIDE SEQUENCE [LARGE SCALE GENOMIC DNA]</scope>
    <source>
        <strain evidence="1 2">93-210</strain>
    </source>
</reference>
<dbReference type="EMBL" id="CM045877">
    <property type="protein sequence ID" value="KAI7940565.1"/>
    <property type="molecule type" value="Genomic_DNA"/>
</dbReference>
<comment type="caution">
    <text evidence="1">The sequence shown here is derived from an EMBL/GenBank/DDBJ whole genome shotgun (WGS) entry which is preliminary data.</text>
</comment>
<sequence>MKRSQSLKRECVIYQASELEERLQGFSILCSLVYKLSSIANPPKITHTPALYRMLTNKWEYPTLSTSRLQMILGSWVGWMSGGMDWMARVGLVNSFDEWYLKFGIGDLHSTSIN</sequence>
<name>A0ACC0DXR6_9BASI</name>
<dbReference type="Proteomes" id="UP001060170">
    <property type="component" value="Chromosome 13"/>
</dbReference>
<evidence type="ECO:0000313" key="2">
    <source>
        <dbReference type="Proteomes" id="UP001060170"/>
    </source>
</evidence>
<reference evidence="2" key="1">
    <citation type="journal article" date="2018" name="BMC Genomics">
        <title>Genomic insights into host adaptation between the wheat stripe rust pathogen (Puccinia striiformis f. sp. tritici) and the barley stripe rust pathogen (Puccinia striiformis f. sp. hordei).</title>
        <authorList>
            <person name="Xia C."/>
            <person name="Wang M."/>
            <person name="Yin C."/>
            <person name="Cornejo O.E."/>
            <person name="Hulbert S.H."/>
            <person name="Chen X."/>
        </authorList>
    </citation>
    <scope>NUCLEOTIDE SEQUENCE [LARGE SCALE GENOMIC DNA]</scope>
    <source>
        <strain evidence="2">93-210</strain>
    </source>
</reference>
<gene>
    <name evidence="1" type="ORF">MJO28_012850</name>
</gene>
<organism evidence="1 2">
    <name type="scientific">Puccinia striiformis f. sp. tritici</name>
    <dbReference type="NCBI Taxonomy" id="168172"/>
    <lineage>
        <taxon>Eukaryota</taxon>
        <taxon>Fungi</taxon>
        <taxon>Dikarya</taxon>
        <taxon>Basidiomycota</taxon>
        <taxon>Pucciniomycotina</taxon>
        <taxon>Pucciniomycetes</taxon>
        <taxon>Pucciniales</taxon>
        <taxon>Pucciniaceae</taxon>
        <taxon>Puccinia</taxon>
    </lineage>
</organism>
<reference evidence="2" key="2">
    <citation type="journal article" date="2018" name="Mol. Plant Microbe Interact.">
        <title>Genome sequence resources for the wheat stripe rust pathogen (Puccinia striiformis f. sp. tritici) and the barley stripe rust pathogen (Puccinia striiformis f. sp. hordei).</title>
        <authorList>
            <person name="Xia C."/>
            <person name="Wang M."/>
            <person name="Yin C."/>
            <person name="Cornejo O.E."/>
            <person name="Hulbert S.H."/>
            <person name="Chen X."/>
        </authorList>
    </citation>
    <scope>NUCLEOTIDE SEQUENCE [LARGE SCALE GENOMIC DNA]</scope>
    <source>
        <strain evidence="2">93-210</strain>
    </source>
</reference>
<proteinExistence type="predicted"/>
<keyword evidence="2" id="KW-1185">Reference proteome</keyword>